<dbReference type="OrthoDB" id="63265at2759"/>
<proteinExistence type="predicted"/>
<reference evidence="1" key="2">
    <citation type="submission" date="2004-02" db="EMBL/GenBank/DDBJ databases">
        <authorList>
            <consortium name="Genoscope"/>
            <consortium name="Whitehead Institute Centre for Genome Research"/>
        </authorList>
    </citation>
    <scope>NUCLEOTIDE SEQUENCE</scope>
</reference>
<accession>Q4TDN4</accession>
<name>Q4TDN4_TETNG</name>
<gene>
    <name evidence="1" type="ORF">GSTENG00002703001</name>
</gene>
<dbReference type="KEGG" id="tng:GSTEN00002703G001"/>
<evidence type="ECO:0000313" key="1">
    <source>
        <dbReference type="EMBL" id="CAF88998.1"/>
    </source>
</evidence>
<reference evidence="1" key="1">
    <citation type="journal article" date="2004" name="Nature">
        <title>Genome duplication in the teleost fish Tetraodon nigroviridis reveals the early vertebrate proto-karyotype.</title>
        <authorList>
            <person name="Jaillon O."/>
            <person name="Aury J.-M."/>
            <person name="Brunet F."/>
            <person name="Petit J.-L."/>
            <person name="Stange-Thomann N."/>
            <person name="Mauceli E."/>
            <person name="Bouneau L."/>
            <person name="Fischer C."/>
            <person name="Ozouf-Costaz C."/>
            <person name="Bernot A."/>
            <person name="Nicaud S."/>
            <person name="Jaffe D."/>
            <person name="Fisher S."/>
            <person name="Lutfalla G."/>
            <person name="Dossat C."/>
            <person name="Segurens B."/>
            <person name="Dasilva C."/>
            <person name="Salanoubat M."/>
            <person name="Levy M."/>
            <person name="Boudet N."/>
            <person name="Castellano S."/>
            <person name="Anthouard V."/>
            <person name="Jubin C."/>
            <person name="Castelli V."/>
            <person name="Katinka M."/>
            <person name="Vacherie B."/>
            <person name="Biemont C."/>
            <person name="Skalli Z."/>
            <person name="Cattolico L."/>
            <person name="Poulain J."/>
            <person name="De Berardinis V."/>
            <person name="Cruaud C."/>
            <person name="Duprat S."/>
            <person name="Brottier P."/>
            <person name="Coutanceau J.-P."/>
            <person name="Gouzy J."/>
            <person name="Parra G."/>
            <person name="Lardier G."/>
            <person name="Chapple C."/>
            <person name="McKernan K.J."/>
            <person name="McEwan P."/>
            <person name="Bosak S."/>
            <person name="Kellis M."/>
            <person name="Volff J.-N."/>
            <person name="Guigo R."/>
            <person name="Zody M.C."/>
            <person name="Mesirov J."/>
            <person name="Lindblad-Toh K."/>
            <person name="Birren B."/>
            <person name="Nusbaum C."/>
            <person name="Kahn D."/>
            <person name="Robinson-Rechavi M."/>
            <person name="Laudet V."/>
            <person name="Schachter V."/>
            <person name="Quetier F."/>
            <person name="Saurin W."/>
            <person name="Scarpelli C."/>
            <person name="Wincker P."/>
            <person name="Lander E.S."/>
            <person name="Weissenbach J."/>
            <person name="Roest Crollius H."/>
        </authorList>
    </citation>
    <scope>NUCLEOTIDE SEQUENCE [LARGE SCALE GENOMIC DNA]</scope>
</reference>
<dbReference type="AlphaFoldDB" id="Q4TDN4"/>
<comment type="caution">
    <text evidence="1">The sequence shown here is derived from an EMBL/GenBank/DDBJ whole genome shotgun (WGS) entry which is preliminary data.</text>
</comment>
<dbReference type="EMBL" id="CAAE01006146">
    <property type="protein sequence ID" value="CAF88998.1"/>
    <property type="molecule type" value="Genomic_DNA"/>
</dbReference>
<feature type="non-terminal residue" evidence="1">
    <location>
        <position position="1"/>
    </location>
</feature>
<sequence>EIVELPDYNKISFTEQPAMRLDALVPDAPPQAVRLLRSFLLYPSQQRCPARQVGASARSAAGLPADGCRPPAALLHPYFFSAPLPAHHSELPAAHRAGRPPRQPRRLPADFSLDLPLESSLVDAALLRTPAACL</sequence>
<organism evidence="1">
    <name type="scientific">Tetraodon nigroviridis</name>
    <name type="common">Spotted green pufferfish</name>
    <name type="synonym">Chelonodon nigroviridis</name>
    <dbReference type="NCBI Taxonomy" id="99883"/>
    <lineage>
        <taxon>Eukaryota</taxon>
        <taxon>Metazoa</taxon>
        <taxon>Chordata</taxon>
        <taxon>Craniata</taxon>
        <taxon>Vertebrata</taxon>
        <taxon>Euteleostomi</taxon>
        <taxon>Actinopterygii</taxon>
        <taxon>Neopterygii</taxon>
        <taxon>Teleostei</taxon>
        <taxon>Neoteleostei</taxon>
        <taxon>Acanthomorphata</taxon>
        <taxon>Eupercaria</taxon>
        <taxon>Tetraodontiformes</taxon>
        <taxon>Tetradontoidea</taxon>
        <taxon>Tetraodontidae</taxon>
        <taxon>Tetraodon</taxon>
    </lineage>
</organism>
<protein>
    <submittedName>
        <fullName evidence="1">(spotted green pufferfish) hypothetical protein</fullName>
    </submittedName>
</protein>